<comment type="caution">
    <text evidence="2">The sequence shown here is derived from an EMBL/GenBank/DDBJ whole genome shotgun (WGS) entry which is preliminary data.</text>
</comment>
<reference evidence="2 3" key="1">
    <citation type="submission" date="2016-10" db="EMBL/GenBank/DDBJ databases">
        <title>Draft genome sequences of four alkaliphilic bacteria belonging to the Anaerobacillus genus.</title>
        <authorList>
            <person name="Bassil N.M."/>
            <person name="Lloyd J.R."/>
        </authorList>
    </citation>
    <scope>NUCLEOTIDE SEQUENCE [LARGE SCALE GENOMIC DNA]</scope>
    <source>
        <strain evidence="2 3">DSM 18345</strain>
    </source>
</reference>
<dbReference type="AlphaFoldDB" id="A0A1S2LFF8"/>
<dbReference type="Proteomes" id="UP000179524">
    <property type="component" value="Unassembled WGS sequence"/>
</dbReference>
<dbReference type="EMBL" id="MLQR01000043">
    <property type="protein sequence ID" value="OIJ11262.1"/>
    <property type="molecule type" value="Genomic_DNA"/>
</dbReference>
<accession>A0A1S2LFF8</accession>
<organism evidence="2 3">
    <name type="scientific">Anaerobacillus alkalilacustris</name>
    <dbReference type="NCBI Taxonomy" id="393763"/>
    <lineage>
        <taxon>Bacteria</taxon>
        <taxon>Bacillati</taxon>
        <taxon>Bacillota</taxon>
        <taxon>Bacilli</taxon>
        <taxon>Bacillales</taxon>
        <taxon>Bacillaceae</taxon>
        <taxon>Anaerobacillus</taxon>
    </lineage>
</organism>
<gene>
    <name evidence="2" type="ORF">BKP37_16600</name>
</gene>
<evidence type="ECO:0000259" key="1">
    <source>
        <dbReference type="PROSITE" id="PS51186"/>
    </source>
</evidence>
<dbReference type="PANTHER" id="PTHR43415">
    <property type="entry name" value="SPERMIDINE N(1)-ACETYLTRANSFERASE"/>
    <property type="match status" value="1"/>
</dbReference>
<dbReference type="GO" id="GO:0016747">
    <property type="term" value="F:acyltransferase activity, transferring groups other than amino-acyl groups"/>
    <property type="evidence" value="ECO:0007669"/>
    <property type="project" value="InterPro"/>
</dbReference>
<dbReference type="Gene3D" id="3.40.630.30">
    <property type="match status" value="1"/>
</dbReference>
<dbReference type="OrthoDB" id="9795206at2"/>
<feature type="domain" description="N-acetyltransferase" evidence="1">
    <location>
        <begin position="10"/>
        <end position="173"/>
    </location>
</feature>
<protein>
    <recommendedName>
        <fullName evidence="1">N-acetyltransferase domain-containing protein</fullName>
    </recommendedName>
</protein>
<proteinExistence type="predicted"/>
<evidence type="ECO:0000313" key="2">
    <source>
        <dbReference type="EMBL" id="OIJ11262.1"/>
    </source>
</evidence>
<dbReference type="PANTHER" id="PTHR43415:SF3">
    <property type="entry name" value="GNAT-FAMILY ACETYLTRANSFERASE"/>
    <property type="match status" value="1"/>
</dbReference>
<dbReference type="InterPro" id="IPR016181">
    <property type="entry name" value="Acyl_CoA_acyltransferase"/>
</dbReference>
<sequence length="179" mass="20672">MIVLIIGERVTLRALNKGDAQQILEWVNNPKLKYLTGTVYPVSEVEHEKWFENKLNDKFNKIFGIEECTNKSLIGVIGLNNTDLINRNTELYIYIGDESHWGKGLGTDAVKTLIRFIFEELNLHRVSLVVFSYNQRAINAYEKVGFVSEGIMRESLFKDGKYHDKILMALINDRKNSFL</sequence>
<dbReference type="InterPro" id="IPR000182">
    <property type="entry name" value="GNAT_dom"/>
</dbReference>
<dbReference type="PROSITE" id="PS51186">
    <property type="entry name" value="GNAT"/>
    <property type="match status" value="1"/>
</dbReference>
<keyword evidence="3" id="KW-1185">Reference proteome</keyword>
<name>A0A1S2LFF8_9BACI</name>
<evidence type="ECO:0000313" key="3">
    <source>
        <dbReference type="Proteomes" id="UP000179524"/>
    </source>
</evidence>
<dbReference type="SUPFAM" id="SSF55729">
    <property type="entry name" value="Acyl-CoA N-acyltransferases (Nat)"/>
    <property type="match status" value="1"/>
</dbReference>
<dbReference type="Pfam" id="PF13302">
    <property type="entry name" value="Acetyltransf_3"/>
    <property type="match status" value="1"/>
</dbReference>